<evidence type="ECO:0000256" key="2">
    <source>
        <dbReference type="ARBA" id="ARBA00022898"/>
    </source>
</evidence>
<dbReference type="InterPro" id="IPR049704">
    <property type="entry name" value="Aminotrans_3_PPA_site"/>
</dbReference>
<dbReference type="EMBL" id="VBAM01000500">
    <property type="protein sequence ID" value="TMJ07209.1"/>
    <property type="molecule type" value="Genomic_DNA"/>
</dbReference>
<dbReference type="GO" id="GO:0030170">
    <property type="term" value="F:pyridoxal phosphate binding"/>
    <property type="evidence" value="ECO:0007669"/>
    <property type="project" value="InterPro"/>
</dbReference>
<keyword evidence="4" id="KW-0808">Transferase</keyword>
<dbReference type="PROSITE" id="PS00600">
    <property type="entry name" value="AA_TRANSFER_CLASS_3"/>
    <property type="match status" value="1"/>
</dbReference>
<dbReference type="AlphaFoldDB" id="A0A537LGR0"/>
<dbReference type="Gene3D" id="3.90.1150.10">
    <property type="entry name" value="Aspartate Aminotransferase, domain 1"/>
    <property type="match status" value="1"/>
</dbReference>
<comment type="cofactor">
    <cofactor evidence="1">
        <name>pyridoxal 5'-phosphate</name>
        <dbReference type="ChEBI" id="CHEBI:597326"/>
    </cofactor>
</comment>
<comment type="caution">
    <text evidence="4">The sequence shown here is derived from an EMBL/GenBank/DDBJ whole genome shotgun (WGS) entry which is preliminary data.</text>
</comment>
<dbReference type="InterPro" id="IPR015424">
    <property type="entry name" value="PyrdxlP-dep_Trfase"/>
</dbReference>
<dbReference type="InterPro" id="IPR015422">
    <property type="entry name" value="PyrdxlP-dep_Trfase_small"/>
</dbReference>
<evidence type="ECO:0000313" key="4">
    <source>
        <dbReference type="EMBL" id="TMJ07209.1"/>
    </source>
</evidence>
<dbReference type="CDD" id="cd00610">
    <property type="entry name" value="OAT_like"/>
    <property type="match status" value="1"/>
</dbReference>
<evidence type="ECO:0000313" key="5">
    <source>
        <dbReference type="Proteomes" id="UP000320393"/>
    </source>
</evidence>
<dbReference type="InterPro" id="IPR005814">
    <property type="entry name" value="Aminotrans_3"/>
</dbReference>
<dbReference type="PANTHER" id="PTHR43713:SF3">
    <property type="entry name" value="GLUTAMATE-1-SEMIALDEHYDE 2,1-AMINOMUTASE 1, CHLOROPLASTIC-RELATED"/>
    <property type="match status" value="1"/>
</dbReference>
<gene>
    <name evidence="4" type="ORF">E6H02_11705</name>
</gene>
<name>A0A537LGR0_9BACT</name>
<evidence type="ECO:0000256" key="1">
    <source>
        <dbReference type="ARBA" id="ARBA00001933"/>
    </source>
</evidence>
<dbReference type="Pfam" id="PF00202">
    <property type="entry name" value="Aminotran_3"/>
    <property type="match status" value="1"/>
</dbReference>
<dbReference type="SUPFAM" id="SSF53383">
    <property type="entry name" value="PLP-dependent transferases"/>
    <property type="match status" value="1"/>
</dbReference>
<dbReference type="InterPro" id="IPR015421">
    <property type="entry name" value="PyrdxlP-dep_Trfase_major"/>
</dbReference>
<dbReference type="PANTHER" id="PTHR43713">
    <property type="entry name" value="GLUTAMATE-1-SEMIALDEHYDE 2,1-AMINOMUTASE"/>
    <property type="match status" value="1"/>
</dbReference>
<organism evidence="4 5">
    <name type="scientific">Candidatus Segetimicrobium genomatis</name>
    <dbReference type="NCBI Taxonomy" id="2569760"/>
    <lineage>
        <taxon>Bacteria</taxon>
        <taxon>Bacillati</taxon>
        <taxon>Candidatus Sysuimicrobiota</taxon>
        <taxon>Candidatus Sysuimicrobiia</taxon>
        <taxon>Candidatus Sysuimicrobiales</taxon>
        <taxon>Candidatus Segetimicrobiaceae</taxon>
        <taxon>Candidatus Segetimicrobium</taxon>
    </lineage>
</organism>
<dbReference type="Gene3D" id="3.40.640.10">
    <property type="entry name" value="Type I PLP-dependent aspartate aminotransferase-like (Major domain)"/>
    <property type="match status" value="1"/>
</dbReference>
<keyword evidence="4" id="KW-0032">Aminotransferase</keyword>
<reference evidence="4 5" key="1">
    <citation type="journal article" date="2019" name="Nat. Microbiol.">
        <title>Mediterranean grassland soil C-N compound turnover is dependent on rainfall and depth, and is mediated by genomically divergent microorganisms.</title>
        <authorList>
            <person name="Diamond S."/>
            <person name="Andeer P.F."/>
            <person name="Li Z."/>
            <person name="Crits-Christoph A."/>
            <person name="Burstein D."/>
            <person name="Anantharaman K."/>
            <person name="Lane K.R."/>
            <person name="Thomas B.C."/>
            <person name="Pan C."/>
            <person name="Northen T.R."/>
            <person name="Banfield J.F."/>
        </authorList>
    </citation>
    <scope>NUCLEOTIDE SEQUENCE [LARGE SCALE GENOMIC DNA]</scope>
    <source>
        <strain evidence="4">NP_5</strain>
    </source>
</reference>
<dbReference type="Proteomes" id="UP000320393">
    <property type="component" value="Unassembled WGS sequence"/>
</dbReference>
<comment type="similarity">
    <text evidence="3">Belongs to the class-III pyridoxal-phosphate-dependent aminotransferase family.</text>
</comment>
<accession>A0A537LGR0</accession>
<protein>
    <submittedName>
        <fullName evidence="4">Aminotransferase class III-fold pyridoxal phosphate-dependent enzyme</fullName>
    </submittedName>
</protein>
<keyword evidence="2 3" id="KW-0663">Pyridoxal phosphate</keyword>
<proteinExistence type="inferred from homology"/>
<dbReference type="GO" id="GO:0008483">
    <property type="term" value="F:transaminase activity"/>
    <property type="evidence" value="ECO:0007669"/>
    <property type="project" value="UniProtKB-KW"/>
</dbReference>
<evidence type="ECO:0000256" key="3">
    <source>
        <dbReference type="RuleBase" id="RU003560"/>
    </source>
</evidence>
<sequence length="408" mass="42696">MFAPFLPYIVKAEGAHKWDLDGHDYVDYAMGHGALILGHAHPSLVEAVTHQAGRGTHPGANHLLEIEWAERVHALVPGADLVRFVSSGTEATLLAVRLARAATGRRKLAKFQGHFHGWHDAVNPGQHPPYDDVDPGITAATAGETMVLPVDLDAVGSALARDPEIAAVIVEPSGASAGMVPLPAGFLQSLRALTAARGVVLIFDEVITGFRWAPGGAQQAYGVRADLVTMAKILAGGLPGGAVAGRRGLLESIAAGPGGRRIHHPGTFNANPLSAAAGIACLDLIKDGAAHKRCDEMARNLRDGLNGCLARRNVRGVAYGEASAFRLAFDARLSPGDPASLRNVPGDALKTQRQTPVAQYLTLALLLEGIHLLGWGGFLSTAHTAQDIARTVNGLDRALAQIGHLAPT</sequence>